<sequence length="97" mass="10761">MSHILIERQHTLGLPTARQHAQSWAEKATAKFGVQCRYEAGDAHDVLHFDGNGMQGLLHVSATQLKLEAELGFLAAMFQEKIEAKLNAQFDEMLQAA</sequence>
<keyword evidence="2" id="KW-1185">Reference proteome</keyword>
<comment type="caution">
    <text evidence="1">The sequence shown here is derived from an EMBL/GenBank/DDBJ whole genome shotgun (WGS) entry which is preliminary data.</text>
</comment>
<evidence type="ECO:0000313" key="2">
    <source>
        <dbReference type="Proteomes" id="UP000634919"/>
    </source>
</evidence>
<evidence type="ECO:0000313" key="1">
    <source>
        <dbReference type="EMBL" id="MBD7960045.1"/>
    </source>
</evidence>
<protein>
    <submittedName>
        <fullName evidence="1">Polyhydroxyalkanoic acid system family protein</fullName>
    </submittedName>
</protein>
<organism evidence="1 2">
    <name type="scientific">Comamonas avium</name>
    <dbReference type="NCBI Taxonomy" id="2762231"/>
    <lineage>
        <taxon>Bacteria</taxon>
        <taxon>Pseudomonadati</taxon>
        <taxon>Pseudomonadota</taxon>
        <taxon>Betaproteobacteria</taxon>
        <taxon>Burkholderiales</taxon>
        <taxon>Comamonadaceae</taxon>
        <taxon>Comamonas</taxon>
    </lineage>
</organism>
<dbReference type="RefSeq" id="WP_191722458.1">
    <property type="nucleotide sequence ID" value="NZ_JACSQK010000003.1"/>
</dbReference>
<dbReference type="NCBIfam" id="TIGR02610">
    <property type="entry name" value="PHA_gran_rgn"/>
    <property type="match status" value="1"/>
</dbReference>
<dbReference type="EMBL" id="JACSQK010000003">
    <property type="protein sequence ID" value="MBD7960045.1"/>
    <property type="molecule type" value="Genomic_DNA"/>
</dbReference>
<proteinExistence type="predicted"/>
<reference evidence="1 2" key="1">
    <citation type="submission" date="2020-08" db="EMBL/GenBank/DDBJ databases">
        <title>A Genomic Blueprint of the Chicken Gut Microbiome.</title>
        <authorList>
            <person name="Gilroy R."/>
            <person name="Ravi A."/>
            <person name="Getino M."/>
            <person name="Pursley I."/>
            <person name="Horton D.L."/>
            <person name="Alikhan N.-F."/>
            <person name="Baker D."/>
            <person name="Gharbi K."/>
            <person name="Hall N."/>
            <person name="Watson M."/>
            <person name="Adriaenssens E.M."/>
            <person name="Foster-Nyarko E."/>
            <person name="Jarju S."/>
            <person name="Secka A."/>
            <person name="Antonio M."/>
            <person name="Oren A."/>
            <person name="Chaudhuri R."/>
            <person name="La Ragione R.M."/>
            <person name="Hildebrand F."/>
            <person name="Pallen M.J."/>
        </authorList>
    </citation>
    <scope>NUCLEOTIDE SEQUENCE [LARGE SCALE GENOMIC DNA]</scope>
    <source>
        <strain evidence="1 2">Sa2CVA6</strain>
    </source>
</reference>
<dbReference type="Proteomes" id="UP000634919">
    <property type="component" value="Unassembled WGS sequence"/>
</dbReference>
<dbReference type="InterPro" id="IPR013433">
    <property type="entry name" value="PHA_gran_rgn"/>
</dbReference>
<accession>A0ABR8S9C1</accession>
<name>A0ABR8S9C1_9BURK</name>
<gene>
    <name evidence="1" type="ORF">H9646_06095</name>
</gene>
<dbReference type="Pfam" id="PF09650">
    <property type="entry name" value="PHA_gran_rgn"/>
    <property type="match status" value="1"/>
</dbReference>